<feature type="region of interest" description="Disordered" evidence="4">
    <location>
        <begin position="117"/>
        <end position="139"/>
    </location>
</feature>
<dbReference type="SMART" id="SM00249">
    <property type="entry name" value="PHD"/>
    <property type="match status" value="1"/>
</dbReference>
<dbReference type="GO" id="GO:0008270">
    <property type="term" value="F:zinc ion binding"/>
    <property type="evidence" value="ECO:0007669"/>
    <property type="project" value="UniProtKB-KW"/>
</dbReference>
<dbReference type="EMBL" id="GL732725">
    <property type="protein sequence ID" value="EFX65890.1"/>
    <property type="molecule type" value="Genomic_DNA"/>
</dbReference>
<dbReference type="PANTHER" id="PTHR20956:SF12">
    <property type="entry name" value="FLYWCH-TYPE DOMAIN-CONTAINING PROTEIN"/>
    <property type="match status" value="1"/>
</dbReference>
<dbReference type="HOGENOM" id="CLU_049957_0_0_1"/>
<evidence type="ECO:0000313" key="6">
    <source>
        <dbReference type="EMBL" id="EFX65890.1"/>
    </source>
</evidence>
<keyword evidence="1" id="KW-0479">Metal-binding</keyword>
<dbReference type="GO" id="GO:0003677">
    <property type="term" value="F:DNA binding"/>
    <property type="evidence" value="ECO:0007669"/>
    <property type="project" value="InterPro"/>
</dbReference>
<protein>
    <recommendedName>
        <fullName evidence="5">Zinc finger PHD-type domain-containing protein</fullName>
    </recommendedName>
</protein>
<evidence type="ECO:0000313" key="7">
    <source>
        <dbReference type="Proteomes" id="UP000000305"/>
    </source>
</evidence>
<dbReference type="InterPro" id="IPR017956">
    <property type="entry name" value="AT_hook_DNA-bd_motif"/>
</dbReference>
<evidence type="ECO:0000259" key="5">
    <source>
        <dbReference type="SMART" id="SM00249"/>
    </source>
</evidence>
<organism evidence="6 7">
    <name type="scientific">Daphnia pulex</name>
    <name type="common">Water flea</name>
    <dbReference type="NCBI Taxonomy" id="6669"/>
    <lineage>
        <taxon>Eukaryota</taxon>
        <taxon>Metazoa</taxon>
        <taxon>Ecdysozoa</taxon>
        <taxon>Arthropoda</taxon>
        <taxon>Crustacea</taxon>
        <taxon>Branchiopoda</taxon>
        <taxon>Diplostraca</taxon>
        <taxon>Cladocera</taxon>
        <taxon>Anomopoda</taxon>
        <taxon>Daphniidae</taxon>
        <taxon>Daphnia</taxon>
    </lineage>
</organism>
<accession>E9HQT1</accession>
<evidence type="ECO:0000256" key="3">
    <source>
        <dbReference type="ARBA" id="ARBA00022833"/>
    </source>
</evidence>
<evidence type="ECO:0000256" key="2">
    <source>
        <dbReference type="ARBA" id="ARBA00022771"/>
    </source>
</evidence>
<dbReference type="AlphaFoldDB" id="E9HQT1"/>
<keyword evidence="7" id="KW-1185">Reference proteome</keyword>
<feature type="domain" description="Zinc finger PHD-type" evidence="5">
    <location>
        <begin position="7"/>
        <end position="68"/>
    </location>
</feature>
<dbReference type="InterPro" id="IPR001965">
    <property type="entry name" value="Znf_PHD"/>
</dbReference>
<dbReference type="KEGG" id="dpx:DAPPUDRAFT_264042"/>
<sequence>MDVPMDLCVVCLLELDKYSKRPQLIPCSGRQCKVKIHRVCSSTPISATDYVLMKKPNEVFDYFCPKCSSHPSTSGSTTTRQVVAVENLAIAVTRKRGRPPKTREVVAVENSDVPVEVRKRGRPRKRPALPPSPTTTRHVNAPKRLCLRPVLSSSGVGLVDQDVTSTVTPIDVPFGSTIPQVIITPNEEPLCTVPENSEGSSRQTLPVEIEESSIRRTQSGITESAAKVVLSCGVATIVHKKIHEGNTFALIGQHSDSCHPIPGLDLQLTLLRDAKQAALNSKELPAKAIVEPLLYKLFKSNKKFLLPKIENWCRVVNRFREDERPPNPPKIDFELVKKVLPKEFQVHDINSKKPGRALVKGCGFHWTQCLSDN</sequence>
<keyword evidence="2" id="KW-0863">Zinc-finger</keyword>
<reference evidence="6 7" key="1">
    <citation type="journal article" date="2011" name="Science">
        <title>The ecoresponsive genome of Daphnia pulex.</title>
        <authorList>
            <person name="Colbourne J.K."/>
            <person name="Pfrender M.E."/>
            <person name="Gilbert D."/>
            <person name="Thomas W.K."/>
            <person name="Tucker A."/>
            <person name="Oakley T.H."/>
            <person name="Tokishita S."/>
            <person name="Aerts A."/>
            <person name="Arnold G.J."/>
            <person name="Basu M.K."/>
            <person name="Bauer D.J."/>
            <person name="Caceres C.E."/>
            <person name="Carmel L."/>
            <person name="Casola C."/>
            <person name="Choi J.H."/>
            <person name="Detter J.C."/>
            <person name="Dong Q."/>
            <person name="Dusheyko S."/>
            <person name="Eads B.D."/>
            <person name="Frohlich T."/>
            <person name="Geiler-Samerotte K.A."/>
            <person name="Gerlach D."/>
            <person name="Hatcher P."/>
            <person name="Jogdeo S."/>
            <person name="Krijgsveld J."/>
            <person name="Kriventseva E.V."/>
            <person name="Kultz D."/>
            <person name="Laforsch C."/>
            <person name="Lindquist E."/>
            <person name="Lopez J."/>
            <person name="Manak J.R."/>
            <person name="Muller J."/>
            <person name="Pangilinan J."/>
            <person name="Patwardhan R.P."/>
            <person name="Pitluck S."/>
            <person name="Pritham E.J."/>
            <person name="Rechtsteiner A."/>
            <person name="Rho M."/>
            <person name="Rogozin I.B."/>
            <person name="Sakarya O."/>
            <person name="Salamov A."/>
            <person name="Schaack S."/>
            <person name="Shapiro H."/>
            <person name="Shiga Y."/>
            <person name="Skalitzky C."/>
            <person name="Smith Z."/>
            <person name="Souvorov A."/>
            <person name="Sung W."/>
            <person name="Tang Z."/>
            <person name="Tsuchiya D."/>
            <person name="Tu H."/>
            <person name="Vos H."/>
            <person name="Wang M."/>
            <person name="Wolf Y.I."/>
            <person name="Yamagata H."/>
            <person name="Yamada T."/>
            <person name="Ye Y."/>
            <person name="Shaw J.R."/>
            <person name="Andrews J."/>
            <person name="Crease T.J."/>
            <person name="Tang H."/>
            <person name="Lucas S.M."/>
            <person name="Robertson H.M."/>
            <person name="Bork P."/>
            <person name="Koonin E.V."/>
            <person name="Zdobnov E.M."/>
            <person name="Grigoriev I.V."/>
            <person name="Lynch M."/>
            <person name="Boore J.L."/>
        </authorList>
    </citation>
    <scope>NUCLEOTIDE SEQUENCE [LARGE SCALE GENOMIC DNA]</scope>
</reference>
<dbReference type="InParanoid" id="E9HQT1"/>
<dbReference type="SMART" id="SM00384">
    <property type="entry name" value="AT_hook"/>
    <property type="match status" value="2"/>
</dbReference>
<name>E9HQT1_DAPPU</name>
<dbReference type="Proteomes" id="UP000000305">
    <property type="component" value="Unassembled WGS sequence"/>
</dbReference>
<evidence type="ECO:0000256" key="4">
    <source>
        <dbReference type="SAM" id="MobiDB-lite"/>
    </source>
</evidence>
<keyword evidence="3" id="KW-0862">Zinc</keyword>
<gene>
    <name evidence="6" type="ORF">DAPPUDRAFT_264042</name>
</gene>
<dbReference type="PANTHER" id="PTHR20956">
    <property type="entry name" value="HEH2P"/>
    <property type="match status" value="1"/>
</dbReference>
<evidence type="ECO:0000256" key="1">
    <source>
        <dbReference type="ARBA" id="ARBA00022723"/>
    </source>
</evidence>
<proteinExistence type="predicted"/>